<dbReference type="InterPro" id="IPR022919">
    <property type="entry name" value="Pept_M48_protease_HtpX"/>
</dbReference>
<keyword evidence="6 11" id="KW-0378">Hydrolase</keyword>
<dbReference type="HAMAP" id="MF_00188">
    <property type="entry name" value="Pept_M48_protease_HtpX"/>
    <property type="match status" value="1"/>
</dbReference>
<evidence type="ECO:0000313" key="14">
    <source>
        <dbReference type="Proteomes" id="UP000001137"/>
    </source>
</evidence>
<dbReference type="KEGG" id="cma:Cmaq_0519"/>
<name>A8MC58_CALMQ</name>
<evidence type="ECO:0000256" key="2">
    <source>
        <dbReference type="ARBA" id="ARBA00022475"/>
    </source>
</evidence>
<evidence type="ECO:0000256" key="9">
    <source>
        <dbReference type="ARBA" id="ARBA00023049"/>
    </source>
</evidence>
<proteinExistence type="inferred from homology"/>
<sequence>MKHMDWELVKLRLSMAGVAVVIIGLGLAIALGVLASVTRSFAATVYTITGILIFIMFINIIQWLFGPYIINAMYHAKEVSPDDPKYGWLVDIVNEVAEANGIKTPKVYIAEAPFPNAFAYSSPIAGKRVAITAPLLKILNKDEIKAVLGHELGHLKHRDVEFLMFIGLIPALIYWLGYSLWFSGIWGSWWGGGRNSESPFILMLIGLGLLAVSFVFNLFLLALNRMREAYADVNSAITIPGAARNLQRALAKIYLSVDPRVSKVIRSNAGSNLSHMLFFSPLPKDWKEIPESDVDELIEYWRNYKPSVLEELFSDHPHPAKRIRLLDKYATEGY</sequence>
<evidence type="ECO:0000256" key="3">
    <source>
        <dbReference type="ARBA" id="ARBA00022670"/>
    </source>
</evidence>
<accession>A8MC58</accession>
<keyword evidence="5 11" id="KW-0479">Metal-binding</keyword>
<evidence type="ECO:0000256" key="8">
    <source>
        <dbReference type="ARBA" id="ARBA00022989"/>
    </source>
</evidence>
<dbReference type="HOGENOM" id="CLU_042266_4_0_2"/>
<keyword evidence="14" id="KW-1185">Reference proteome</keyword>
<feature type="transmembrane region" description="Helical" evidence="11">
    <location>
        <begin position="41"/>
        <end position="65"/>
    </location>
</feature>
<dbReference type="eggNOG" id="arCOG01331">
    <property type="taxonomic scope" value="Archaea"/>
</dbReference>
<comment type="subcellular location">
    <subcellularLocation>
        <location evidence="11">Cell membrane</location>
        <topology evidence="11">Multi-pass membrane protein</topology>
    </subcellularLocation>
</comment>
<dbReference type="GO" id="GO:0008270">
    <property type="term" value="F:zinc ion binding"/>
    <property type="evidence" value="ECO:0007669"/>
    <property type="project" value="UniProtKB-UniRule"/>
</dbReference>
<dbReference type="AlphaFoldDB" id="A8MC58"/>
<dbReference type="STRING" id="397948.Cmaq_0519"/>
<evidence type="ECO:0000256" key="10">
    <source>
        <dbReference type="ARBA" id="ARBA00023136"/>
    </source>
</evidence>
<dbReference type="GO" id="GO:0005886">
    <property type="term" value="C:plasma membrane"/>
    <property type="evidence" value="ECO:0007669"/>
    <property type="project" value="UniProtKB-SubCell"/>
</dbReference>
<feature type="active site" evidence="11">
    <location>
        <position position="151"/>
    </location>
</feature>
<dbReference type="Proteomes" id="UP000001137">
    <property type="component" value="Chromosome"/>
</dbReference>
<feature type="transmembrane region" description="Helical" evidence="11">
    <location>
        <begin position="162"/>
        <end position="181"/>
    </location>
</feature>
<feature type="binding site" evidence="11">
    <location>
        <position position="150"/>
    </location>
    <ligand>
        <name>Zn(2+)</name>
        <dbReference type="ChEBI" id="CHEBI:29105"/>
        <note>catalytic</note>
    </ligand>
</feature>
<comment type="similarity">
    <text evidence="1 11">Belongs to the peptidase M48B family.</text>
</comment>
<evidence type="ECO:0000256" key="11">
    <source>
        <dbReference type="HAMAP-Rule" id="MF_00188"/>
    </source>
</evidence>
<dbReference type="GO" id="GO:0006508">
    <property type="term" value="P:proteolysis"/>
    <property type="evidence" value="ECO:0007669"/>
    <property type="project" value="UniProtKB-KW"/>
</dbReference>
<gene>
    <name evidence="11" type="primary">htpX</name>
    <name evidence="13" type="ordered locus">Cmaq_0519</name>
</gene>
<dbReference type="Gene3D" id="3.30.2010.10">
    <property type="entry name" value="Metalloproteases ('zincins'), catalytic domain"/>
    <property type="match status" value="1"/>
</dbReference>
<evidence type="ECO:0000256" key="6">
    <source>
        <dbReference type="ARBA" id="ARBA00022801"/>
    </source>
</evidence>
<dbReference type="CDD" id="cd07338">
    <property type="entry name" value="M48B_HtpX_like"/>
    <property type="match status" value="1"/>
</dbReference>
<keyword evidence="8 11" id="KW-1133">Transmembrane helix</keyword>
<protein>
    <recommendedName>
        <fullName evidence="11">Protease HtpX homolog</fullName>
        <ecNumber evidence="11">3.4.24.-</ecNumber>
    </recommendedName>
</protein>
<feature type="domain" description="Peptidase M48" evidence="12">
    <location>
        <begin position="87"/>
        <end position="329"/>
    </location>
</feature>
<reference evidence="13 14" key="1">
    <citation type="submission" date="2007-10" db="EMBL/GenBank/DDBJ databases">
        <title>Complete sequence of Caldivirga maquilingensis IC-167.</title>
        <authorList>
            <consortium name="US DOE Joint Genome Institute"/>
            <person name="Copeland A."/>
            <person name="Lucas S."/>
            <person name="Lapidus A."/>
            <person name="Barry K."/>
            <person name="Glavina del Rio T."/>
            <person name="Dalin E."/>
            <person name="Tice H."/>
            <person name="Pitluck S."/>
            <person name="Saunders E."/>
            <person name="Brettin T."/>
            <person name="Bruce D."/>
            <person name="Detter J.C."/>
            <person name="Han C."/>
            <person name="Schmutz J."/>
            <person name="Larimer F."/>
            <person name="Land M."/>
            <person name="Hauser L."/>
            <person name="Kyrpides N."/>
            <person name="Ivanova N."/>
            <person name="Biddle J.F."/>
            <person name="Zhang Z."/>
            <person name="Fitz-Gibbon S.T."/>
            <person name="Lowe T.M."/>
            <person name="Saltikov C."/>
            <person name="House C.H."/>
            <person name="Richardson P."/>
        </authorList>
    </citation>
    <scope>NUCLEOTIDE SEQUENCE [LARGE SCALE GENOMIC DNA]</scope>
    <source>
        <strain evidence="14">ATCC 700844 / DSM 13496 / JCM 10307 / IC-167</strain>
    </source>
</reference>
<keyword evidence="7 11" id="KW-0862">Zinc</keyword>
<organism evidence="13 14">
    <name type="scientific">Caldivirga maquilingensis (strain ATCC 700844 / DSM 13496 / JCM 10307 / IC-167)</name>
    <dbReference type="NCBI Taxonomy" id="397948"/>
    <lineage>
        <taxon>Archaea</taxon>
        <taxon>Thermoproteota</taxon>
        <taxon>Thermoprotei</taxon>
        <taxon>Thermoproteales</taxon>
        <taxon>Thermoproteaceae</taxon>
        <taxon>Caldivirga</taxon>
    </lineage>
</organism>
<dbReference type="InterPro" id="IPR050083">
    <property type="entry name" value="HtpX_protease"/>
</dbReference>
<dbReference type="EC" id="3.4.24.-" evidence="11"/>
<dbReference type="InterPro" id="IPR001915">
    <property type="entry name" value="Peptidase_M48"/>
</dbReference>
<evidence type="ECO:0000259" key="12">
    <source>
        <dbReference type="Pfam" id="PF01435"/>
    </source>
</evidence>
<keyword evidence="4 11" id="KW-0812">Transmembrane</keyword>
<feature type="binding site" evidence="11">
    <location>
        <position position="154"/>
    </location>
    <ligand>
        <name>Zn(2+)</name>
        <dbReference type="ChEBI" id="CHEBI:29105"/>
        <note>catalytic</note>
    </ligand>
</feature>
<feature type="transmembrane region" description="Helical" evidence="11">
    <location>
        <begin position="201"/>
        <end position="223"/>
    </location>
</feature>
<feature type="transmembrane region" description="Helical" evidence="11">
    <location>
        <begin position="12"/>
        <end position="35"/>
    </location>
</feature>
<dbReference type="PANTHER" id="PTHR43221:SF2">
    <property type="entry name" value="PROTEASE HTPX HOMOLOG"/>
    <property type="match status" value="1"/>
</dbReference>
<dbReference type="EMBL" id="CP000852">
    <property type="protein sequence ID" value="ABW01364.1"/>
    <property type="molecule type" value="Genomic_DNA"/>
</dbReference>
<keyword evidence="9 11" id="KW-0482">Metalloprotease</keyword>
<evidence type="ECO:0000256" key="4">
    <source>
        <dbReference type="ARBA" id="ARBA00022692"/>
    </source>
</evidence>
<dbReference type="GO" id="GO:0004222">
    <property type="term" value="F:metalloendopeptidase activity"/>
    <property type="evidence" value="ECO:0007669"/>
    <property type="project" value="UniProtKB-UniRule"/>
</dbReference>
<keyword evidence="3 11" id="KW-0645">Protease</keyword>
<dbReference type="PANTHER" id="PTHR43221">
    <property type="entry name" value="PROTEASE HTPX"/>
    <property type="match status" value="1"/>
</dbReference>
<evidence type="ECO:0000313" key="13">
    <source>
        <dbReference type="EMBL" id="ABW01364.1"/>
    </source>
</evidence>
<evidence type="ECO:0000256" key="7">
    <source>
        <dbReference type="ARBA" id="ARBA00022833"/>
    </source>
</evidence>
<dbReference type="Pfam" id="PF01435">
    <property type="entry name" value="Peptidase_M48"/>
    <property type="match status" value="1"/>
</dbReference>
<comment type="cofactor">
    <cofactor evidence="11">
        <name>Zn(2+)</name>
        <dbReference type="ChEBI" id="CHEBI:29105"/>
    </cofactor>
    <text evidence="11">Binds 1 zinc ion per subunit.</text>
</comment>
<keyword evidence="10 11" id="KW-0472">Membrane</keyword>
<keyword evidence="2 11" id="KW-1003">Cell membrane</keyword>
<evidence type="ECO:0000256" key="5">
    <source>
        <dbReference type="ARBA" id="ARBA00022723"/>
    </source>
</evidence>
<dbReference type="NCBIfam" id="NF002322">
    <property type="entry name" value="PRK01265.1"/>
    <property type="match status" value="1"/>
</dbReference>
<evidence type="ECO:0000256" key="1">
    <source>
        <dbReference type="ARBA" id="ARBA00009779"/>
    </source>
</evidence>
<feature type="binding site" evidence="11">
    <location>
        <position position="228"/>
    </location>
    <ligand>
        <name>Zn(2+)</name>
        <dbReference type="ChEBI" id="CHEBI:29105"/>
        <note>catalytic</note>
    </ligand>
</feature>